<comment type="caution">
    <text evidence="5">The sequence shown here is derived from an EMBL/GenBank/DDBJ whole genome shotgun (WGS) entry which is preliminary data.</text>
</comment>
<comment type="similarity">
    <text evidence="1">Belongs to the peptidase C14B family.</text>
</comment>
<dbReference type="InterPro" id="IPR050452">
    <property type="entry name" value="Metacaspase"/>
</dbReference>
<evidence type="ECO:0000256" key="1">
    <source>
        <dbReference type="ARBA" id="ARBA00009005"/>
    </source>
</evidence>
<reference evidence="5 6" key="1">
    <citation type="submission" date="2016-03" db="EMBL/GenBank/DDBJ databases">
        <title>Whole genome sequencing of Grifola frondosa 9006-11.</title>
        <authorList>
            <person name="Min B."/>
            <person name="Park H."/>
            <person name="Kim J.-G."/>
            <person name="Cho H."/>
            <person name="Oh Y.-L."/>
            <person name="Kong W.-S."/>
            <person name="Choi I.-G."/>
        </authorList>
    </citation>
    <scope>NUCLEOTIDE SEQUENCE [LARGE SCALE GENOMIC DNA]</scope>
    <source>
        <strain evidence="5 6">9006-11</strain>
    </source>
</reference>
<dbReference type="InterPro" id="IPR029030">
    <property type="entry name" value="Caspase-like_dom_sf"/>
</dbReference>
<gene>
    <name evidence="5" type="primary">casA_1</name>
    <name evidence="5" type="ORF">A0H81_12479</name>
</gene>
<feature type="domain" description="Peptidase C14 caspase" evidence="4">
    <location>
        <begin position="94"/>
        <end position="367"/>
    </location>
</feature>
<dbReference type="GO" id="GO:0006508">
    <property type="term" value="P:proteolysis"/>
    <property type="evidence" value="ECO:0007669"/>
    <property type="project" value="InterPro"/>
</dbReference>
<dbReference type="Pfam" id="PF00656">
    <property type="entry name" value="Peptidase_C14"/>
    <property type="match status" value="1"/>
</dbReference>
<keyword evidence="3" id="KW-0645">Protease</keyword>
<dbReference type="Proteomes" id="UP000092993">
    <property type="component" value="Unassembled WGS sequence"/>
</dbReference>
<dbReference type="SUPFAM" id="SSF52129">
    <property type="entry name" value="Caspase-like"/>
    <property type="match status" value="1"/>
</dbReference>
<proteinExistence type="inferred from homology"/>
<evidence type="ECO:0000256" key="3">
    <source>
        <dbReference type="ARBA" id="ARBA00022807"/>
    </source>
</evidence>
<name>A0A1C7LSQ9_GRIFR</name>
<protein>
    <submittedName>
        <fullName evidence="5">Metacaspase-1A</fullName>
    </submittedName>
</protein>
<dbReference type="AlphaFoldDB" id="A0A1C7LSQ9"/>
<dbReference type="Gene3D" id="3.40.50.12660">
    <property type="match status" value="1"/>
</dbReference>
<keyword evidence="3" id="KW-0788">Thiol protease</keyword>
<dbReference type="GO" id="GO:0005737">
    <property type="term" value="C:cytoplasm"/>
    <property type="evidence" value="ECO:0007669"/>
    <property type="project" value="TreeGrafter"/>
</dbReference>
<keyword evidence="3" id="KW-0378">Hydrolase</keyword>
<dbReference type="InterPro" id="IPR011600">
    <property type="entry name" value="Pept_C14_caspase"/>
</dbReference>
<dbReference type="OMA" id="CNDITAW"/>
<dbReference type="GO" id="GO:0006915">
    <property type="term" value="P:apoptotic process"/>
    <property type="evidence" value="ECO:0007669"/>
    <property type="project" value="UniProtKB-KW"/>
</dbReference>
<dbReference type="PANTHER" id="PTHR48104:SF30">
    <property type="entry name" value="METACASPASE-1"/>
    <property type="match status" value="1"/>
</dbReference>
<evidence type="ECO:0000256" key="2">
    <source>
        <dbReference type="ARBA" id="ARBA00022703"/>
    </source>
</evidence>
<evidence type="ECO:0000313" key="5">
    <source>
        <dbReference type="EMBL" id="OBZ67773.1"/>
    </source>
</evidence>
<sequence length="402" mass="44822">MEIRSPRTGDGRSPRAKLLQVLDGCSQNLAINSGALWSCNTRAGQRPDCTYGRLKLLHIRVVLLLSFLSQTSSQVCAFTNPPPTMPGLPLRPVKKALCIGVQYTESYLREANPWIALHGTHKDPYTLRDLLVGYFGYKYEDKILIDDKSREHEWPTRDNIVNSMKELVADAQPGDHFVFHFSGHGYQVENLDGTEEDGYDEVIWPVDLEFKSIDDFSNYVKDDEIKEILVNHLPPGAHCVLVFDCCHSGTASDLPYMNGDVCPSSPISPLSASPRACGAKAFSAMSAVAAEFDTFTSRMEETSIDSDPTQPDVISWSACMDSQVTLEKGKGGIFVTAFAEALRRNPQQTHAELLRSVTRELANITEEANRKRRRDVEEFSTPRPQLGSLRQVAGLFDKIFTM</sequence>
<evidence type="ECO:0000259" key="4">
    <source>
        <dbReference type="Pfam" id="PF00656"/>
    </source>
</evidence>
<organism evidence="5 6">
    <name type="scientific">Grifola frondosa</name>
    <name type="common">Maitake</name>
    <name type="synonym">Polyporus frondosus</name>
    <dbReference type="NCBI Taxonomy" id="5627"/>
    <lineage>
        <taxon>Eukaryota</taxon>
        <taxon>Fungi</taxon>
        <taxon>Dikarya</taxon>
        <taxon>Basidiomycota</taxon>
        <taxon>Agaricomycotina</taxon>
        <taxon>Agaricomycetes</taxon>
        <taxon>Polyporales</taxon>
        <taxon>Grifolaceae</taxon>
        <taxon>Grifola</taxon>
    </lineage>
</organism>
<evidence type="ECO:0000313" key="6">
    <source>
        <dbReference type="Proteomes" id="UP000092993"/>
    </source>
</evidence>
<accession>A0A1C7LSQ9</accession>
<dbReference type="EMBL" id="LUGG01000023">
    <property type="protein sequence ID" value="OBZ67773.1"/>
    <property type="molecule type" value="Genomic_DNA"/>
</dbReference>
<dbReference type="OrthoDB" id="3223806at2759"/>
<dbReference type="GO" id="GO:0004197">
    <property type="term" value="F:cysteine-type endopeptidase activity"/>
    <property type="evidence" value="ECO:0007669"/>
    <property type="project" value="InterPro"/>
</dbReference>
<dbReference type="PANTHER" id="PTHR48104">
    <property type="entry name" value="METACASPASE-4"/>
    <property type="match status" value="1"/>
</dbReference>
<keyword evidence="2" id="KW-0053">Apoptosis</keyword>
<keyword evidence="6" id="KW-1185">Reference proteome</keyword>